<organism evidence="2 3">
    <name type="scientific">Marinobacterium lutimaris</name>
    <dbReference type="NCBI Taxonomy" id="568106"/>
    <lineage>
        <taxon>Bacteria</taxon>
        <taxon>Pseudomonadati</taxon>
        <taxon>Pseudomonadota</taxon>
        <taxon>Gammaproteobacteria</taxon>
        <taxon>Oceanospirillales</taxon>
        <taxon>Oceanospirillaceae</taxon>
        <taxon>Marinobacterium</taxon>
    </lineage>
</organism>
<name>A0A1H6DWU5_9GAMM</name>
<feature type="chain" id="PRO_5009296368" evidence="1">
    <location>
        <begin position="21"/>
        <end position="155"/>
    </location>
</feature>
<evidence type="ECO:0000313" key="3">
    <source>
        <dbReference type="Proteomes" id="UP000236745"/>
    </source>
</evidence>
<dbReference type="NCBIfam" id="TIGR03748">
    <property type="entry name" value="conj_PilL"/>
    <property type="match status" value="1"/>
</dbReference>
<evidence type="ECO:0000313" key="2">
    <source>
        <dbReference type="EMBL" id="SEG89554.1"/>
    </source>
</evidence>
<dbReference type="OrthoDB" id="8527469at2"/>
<keyword evidence="1" id="KW-0732">Signal</keyword>
<sequence length="155" mass="17106">MQLNALIGAVLLTVAGTSLAGAESEPNPVTIPDPIIPQDYIETGRYSRTVNEPYLSQRNPLKVIVNTRIPNSVSTVQQAVQFLLVRSGYRLADRSVWTREAEILMYHELPQVHRQLGPITLDKALQTLAGDAFELVVDPINRKITYVASRDLVGG</sequence>
<keyword evidence="3" id="KW-1185">Reference proteome</keyword>
<feature type="signal peptide" evidence="1">
    <location>
        <begin position="1"/>
        <end position="20"/>
    </location>
</feature>
<accession>A0A1H6DWU5</accession>
<protein>
    <submittedName>
        <fullName evidence="2">Type IV pili sensor histidine kinase and response regulator</fullName>
    </submittedName>
</protein>
<reference evidence="2 3" key="1">
    <citation type="submission" date="2016-10" db="EMBL/GenBank/DDBJ databases">
        <authorList>
            <person name="de Groot N.N."/>
        </authorList>
    </citation>
    <scope>NUCLEOTIDE SEQUENCE [LARGE SCALE GENOMIC DNA]</scope>
    <source>
        <strain evidence="2 3">DSM 22012</strain>
    </source>
</reference>
<keyword evidence="2" id="KW-0418">Kinase</keyword>
<proteinExistence type="predicted"/>
<dbReference type="AlphaFoldDB" id="A0A1H6DWU5"/>
<dbReference type="Proteomes" id="UP000236745">
    <property type="component" value="Unassembled WGS sequence"/>
</dbReference>
<gene>
    <name evidence="2" type="ORF">SAMN05444390_1138</name>
</gene>
<evidence type="ECO:0000256" key="1">
    <source>
        <dbReference type="SAM" id="SignalP"/>
    </source>
</evidence>
<dbReference type="GO" id="GO:0016301">
    <property type="term" value="F:kinase activity"/>
    <property type="evidence" value="ECO:0007669"/>
    <property type="project" value="UniProtKB-KW"/>
</dbReference>
<dbReference type="EMBL" id="FNVQ01000013">
    <property type="protein sequence ID" value="SEG89554.1"/>
    <property type="molecule type" value="Genomic_DNA"/>
</dbReference>
<keyword evidence="2" id="KW-0808">Transferase</keyword>
<dbReference type="InterPro" id="IPR022260">
    <property type="entry name" value="Integr_conj_element_PilL"/>
</dbReference>
<dbReference type="RefSeq" id="WP_104006017.1">
    <property type="nucleotide sequence ID" value="NZ_FNVQ01000013.1"/>
</dbReference>